<accession>A0ABR9J3E9</accession>
<name>A0ABR9J3E9_9MICC</name>
<dbReference type="RefSeq" id="WP_192590407.1">
    <property type="nucleotide sequence ID" value="NZ_JADBEE010000001.1"/>
</dbReference>
<comment type="caution">
    <text evidence="1">The sequence shown here is derived from an EMBL/GenBank/DDBJ whole genome shotgun (WGS) entry which is preliminary data.</text>
</comment>
<organism evidence="1 2">
    <name type="scientific">Nesterenkonia halotolerans</name>
    <dbReference type="NCBI Taxonomy" id="225325"/>
    <lineage>
        <taxon>Bacteria</taxon>
        <taxon>Bacillati</taxon>
        <taxon>Actinomycetota</taxon>
        <taxon>Actinomycetes</taxon>
        <taxon>Micrococcales</taxon>
        <taxon>Micrococcaceae</taxon>
        <taxon>Nesterenkonia</taxon>
    </lineage>
</organism>
<keyword evidence="2" id="KW-1185">Reference proteome</keyword>
<dbReference type="Proteomes" id="UP000636579">
    <property type="component" value="Unassembled WGS sequence"/>
</dbReference>
<protein>
    <recommendedName>
        <fullName evidence="3">AbiEi antitoxin C-terminal domain-containing protein</fullName>
    </recommendedName>
</protein>
<dbReference type="EMBL" id="JADBEE010000001">
    <property type="protein sequence ID" value="MBE1513533.1"/>
    <property type="molecule type" value="Genomic_DNA"/>
</dbReference>
<sequence>MTTRTAAPLPEGLYRAGPQFSAAELQVLVHEGALRLLVADVYASVRLPDSPGLRALGCQELLAPGLRAGSVLCGETAAWVHLGGAVRPEKVSVITDGVFRRTTAAATGWQVHQMPLEPGHVVHLQGVAVTSPLRTAADIFLGIGTSASRSALDQPAPHAEASDQEDTRASARRWELIRRLADAGPETVSVQQLTAQIHHQLRGRTAVQRRQEKIAALLKARVFGVRP</sequence>
<evidence type="ECO:0000313" key="1">
    <source>
        <dbReference type="EMBL" id="MBE1513533.1"/>
    </source>
</evidence>
<reference evidence="1 2" key="1">
    <citation type="submission" date="2020-10" db="EMBL/GenBank/DDBJ databases">
        <title>Sequencing the genomes of 1000 actinobacteria strains.</title>
        <authorList>
            <person name="Klenk H.-P."/>
        </authorList>
    </citation>
    <scope>NUCLEOTIDE SEQUENCE [LARGE SCALE GENOMIC DNA]</scope>
    <source>
        <strain evidence="1 2">DSM 15474</strain>
    </source>
</reference>
<gene>
    <name evidence="1" type="ORF">H4W26_000288</name>
</gene>
<evidence type="ECO:0008006" key="3">
    <source>
        <dbReference type="Google" id="ProtNLM"/>
    </source>
</evidence>
<proteinExistence type="predicted"/>
<evidence type="ECO:0000313" key="2">
    <source>
        <dbReference type="Proteomes" id="UP000636579"/>
    </source>
</evidence>